<dbReference type="SUPFAM" id="SSF47384">
    <property type="entry name" value="Homodimeric domain of signal transducing histidine kinase"/>
    <property type="match status" value="1"/>
</dbReference>
<organism evidence="8 9">
    <name type="scientific">Alteraurantiacibacter palmitatis</name>
    <dbReference type="NCBI Taxonomy" id="2054628"/>
    <lineage>
        <taxon>Bacteria</taxon>
        <taxon>Pseudomonadati</taxon>
        <taxon>Pseudomonadota</taxon>
        <taxon>Alphaproteobacteria</taxon>
        <taxon>Sphingomonadales</taxon>
        <taxon>Erythrobacteraceae</taxon>
        <taxon>Alteraurantiacibacter</taxon>
    </lineage>
</organism>
<evidence type="ECO:0000313" key="9">
    <source>
        <dbReference type="Proteomes" id="UP001595456"/>
    </source>
</evidence>
<keyword evidence="9" id="KW-1185">Reference proteome</keyword>
<evidence type="ECO:0000256" key="2">
    <source>
        <dbReference type="ARBA" id="ARBA00012438"/>
    </source>
</evidence>
<dbReference type="SMART" id="SM00388">
    <property type="entry name" value="HisKA"/>
    <property type="match status" value="1"/>
</dbReference>
<dbReference type="Pfam" id="PF02518">
    <property type="entry name" value="HATPase_c"/>
    <property type="match status" value="1"/>
</dbReference>
<dbReference type="RefSeq" id="WP_336925668.1">
    <property type="nucleotide sequence ID" value="NZ_JBANRO010000005.1"/>
</dbReference>
<dbReference type="PANTHER" id="PTHR43047:SF64">
    <property type="entry name" value="HISTIDINE KINASE CONTAINING CHEY-HOMOLOGOUS RECEIVER DOMAIN AND PAS DOMAIN-RELATED"/>
    <property type="match status" value="1"/>
</dbReference>
<dbReference type="InterPro" id="IPR036890">
    <property type="entry name" value="HATPase_C_sf"/>
</dbReference>
<dbReference type="Gene3D" id="3.30.565.10">
    <property type="entry name" value="Histidine kinase-like ATPase, C-terminal domain"/>
    <property type="match status" value="1"/>
</dbReference>
<evidence type="ECO:0000313" key="8">
    <source>
        <dbReference type="EMBL" id="MFC3097954.1"/>
    </source>
</evidence>
<keyword evidence="5 8" id="KW-0418">Kinase</keyword>
<feature type="domain" description="Histidine kinase" evidence="7">
    <location>
        <begin position="43"/>
        <end position="264"/>
    </location>
</feature>
<dbReference type="InterPro" id="IPR036097">
    <property type="entry name" value="HisK_dim/P_sf"/>
</dbReference>
<name>A0ABV7E5D7_9SPHN</name>
<evidence type="ECO:0000256" key="1">
    <source>
        <dbReference type="ARBA" id="ARBA00000085"/>
    </source>
</evidence>
<gene>
    <name evidence="8" type="ORF">ACFODU_09115</name>
</gene>
<dbReference type="PANTHER" id="PTHR43047">
    <property type="entry name" value="TWO-COMPONENT HISTIDINE PROTEIN KINASE"/>
    <property type="match status" value="1"/>
</dbReference>
<accession>A0ABV7E5D7</accession>
<evidence type="ECO:0000256" key="3">
    <source>
        <dbReference type="ARBA" id="ARBA00022553"/>
    </source>
</evidence>
<keyword evidence="6" id="KW-0472">Membrane</keyword>
<sequence length="283" mass="30109">MIDDPLLAIALFLGGMAAAGVPLGLLLRQVRRHAEARADLFANISHDIRTPINGVIGFADLLRRQGALTPAQAASLEHIAQSGQTMVRLLNDILDFTRAEAGRMTLEQGEVRLHDELAYCTAMFAPRAAEKGIALTCTIDPAVPVLIAGDALRLRQVLLNIIGNAVKFTDCGQVHVQARAEPGVLSTQLSIEVADTGIGIAPAAMRHIFQRYRQADAGIARSHGGAGLGLAICAQLVRLMDGWIDAVSREGAGSSFIVHLPVRVLDHPAAPQRLCAPPDRRAA</sequence>
<reference evidence="9" key="1">
    <citation type="journal article" date="2019" name="Int. J. Syst. Evol. Microbiol.">
        <title>The Global Catalogue of Microorganisms (GCM) 10K type strain sequencing project: providing services to taxonomists for standard genome sequencing and annotation.</title>
        <authorList>
            <consortium name="The Broad Institute Genomics Platform"/>
            <consortium name="The Broad Institute Genome Sequencing Center for Infectious Disease"/>
            <person name="Wu L."/>
            <person name="Ma J."/>
        </authorList>
    </citation>
    <scope>NUCLEOTIDE SEQUENCE [LARGE SCALE GENOMIC DNA]</scope>
    <source>
        <strain evidence="9">KCTC 52607</strain>
    </source>
</reference>
<dbReference type="InterPro" id="IPR005467">
    <property type="entry name" value="His_kinase_dom"/>
</dbReference>
<keyword evidence="6" id="KW-0812">Transmembrane</keyword>
<dbReference type="Proteomes" id="UP001595456">
    <property type="component" value="Unassembled WGS sequence"/>
</dbReference>
<dbReference type="SMART" id="SM00387">
    <property type="entry name" value="HATPase_c"/>
    <property type="match status" value="1"/>
</dbReference>
<evidence type="ECO:0000259" key="7">
    <source>
        <dbReference type="PROSITE" id="PS50109"/>
    </source>
</evidence>
<proteinExistence type="predicted"/>
<protein>
    <recommendedName>
        <fullName evidence="2">histidine kinase</fullName>
        <ecNumber evidence="2">2.7.13.3</ecNumber>
    </recommendedName>
</protein>
<evidence type="ECO:0000256" key="4">
    <source>
        <dbReference type="ARBA" id="ARBA00022679"/>
    </source>
</evidence>
<keyword evidence="4" id="KW-0808">Transferase</keyword>
<dbReference type="GO" id="GO:0016301">
    <property type="term" value="F:kinase activity"/>
    <property type="evidence" value="ECO:0007669"/>
    <property type="project" value="UniProtKB-KW"/>
</dbReference>
<dbReference type="PROSITE" id="PS50109">
    <property type="entry name" value="HIS_KIN"/>
    <property type="match status" value="1"/>
</dbReference>
<dbReference type="InterPro" id="IPR004358">
    <property type="entry name" value="Sig_transdc_His_kin-like_C"/>
</dbReference>
<dbReference type="InterPro" id="IPR003661">
    <property type="entry name" value="HisK_dim/P_dom"/>
</dbReference>
<dbReference type="EC" id="2.7.13.3" evidence="2"/>
<dbReference type="Pfam" id="PF00512">
    <property type="entry name" value="HisKA"/>
    <property type="match status" value="1"/>
</dbReference>
<evidence type="ECO:0000256" key="6">
    <source>
        <dbReference type="SAM" id="Phobius"/>
    </source>
</evidence>
<feature type="transmembrane region" description="Helical" evidence="6">
    <location>
        <begin position="6"/>
        <end position="27"/>
    </location>
</feature>
<dbReference type="CDD" id="cd00082">
    <property type="entry name" value="HisKA"/>
    <property type="match status" value="1"/>
</dbReference>
<keyword evidence="3" id="KW-0597">Phosphoprotein</keyword>
<keyword evidence="6" id="KW-1133">Transmembrane helix</keyword>
<dbReference type="InterPro" id="IPR003594">
    <property type="entry name" value="HATPase_dom"/>
</dbReference>
<dbReference type="SUPFAM" id="SSF55874">
    <property type="entry name" value="ATPase domain of HSP90 chaperone/DNA topoisomerase II/histidine kinase"/>
    <property type="match status" value="1"/>
</dbReference>
<comment type="catalytic activity">
    <reaction evidence="1">
        <text>ATP + protein L-histidine = ADP + protein N-phospho-L-histidine.</text>
        <dbReference type="EC" id="2.7.13.3"/>
    </reaction>
</comment>
<dbReference type="PRINTS" id="PR00344">
    <property type="entry name" value="BCTRLSENSOR"/>
</dbReference>
<dbReference type="EMBL" id="JBHRST010000011">
    <property type="protein sequence ID" value="MFC3097954.1"/>
    <property type="molecule type" value="Genomic_DNA"/>
</dbReference>
<comment type="caution">
    <text evidence="8">The sequence shown here is derived from an EMBL/GenBank/DDBJ whole genome shotgun (WGS) entry which is preliminary data.</text>
</comment>
<evidence type="ECO:0000256" key="5">
    <source>
        <dbReference type="ARBA" id="ARBA00022777"/>
    </source>
</evidence>
<dbReference type="Gene3D" id="1.10.287.130">
    <property type="match status" value="1"/>
</dbReference>
<dbReference type="CDD" id="cd16922">
    <property type="entry name" value="HATPase_EvgS-ArcB-TorS-like"/>
    <property type="match status" value="1"/>
</dbReference>